<organism evidence="2 3">
    <name type="scientific">Pichia membranifaciens</name>
    <dbReference type="NCBI Taxonomy" id="4926"/>
    <lineage>
        <taxon>Eukaryota</taxon>
        <taxon>Fungi</taxon>
        <taxon>Dikarya</taxon>
        <taxon>Ascomycota</taxon>
        <taxon>Saccharomycotina</taxon>
        <taxon>Pichiomycetes</taxon>
        <taxon>Pichiales</taxon>
        <taxon>Pichiaceae</taxon>
        <taxon>Pichia</taxon>
    </lineage>
</organism>
<evidence type="ECO:0000313" key="2">
    <source>
        <dbReference type="EMBL" id="GAV29243.1"/>
    </source>
</evidence>
<gene>
    <name evidence="2" type="ORF">PMKS-002725</name>
</gene>
<dbReference type="EMBL" id="BDGI01000107">
    <property type="protein sequence ID" value="GAV29243.1"/>
    <property type="molecule type" value="Genomic_DNA"/>
</dbReference>
<feature type="region of interest" description="Disordered" evidence="1">
    <location>
        <begin position="24"/>
        <end position="105"/>
    </location>
</feature>
<dbReference type="PANTHER" id="PTHR28142:SF1">
    <property type="entry name" value="MITOCHONDRIAL INNER MEMBRANE I-AAA PROTEASE SUPERCOMPLEX SUBUNIT MGR3-RELATED"/>
    <property type="match status" value="1"/>
</dbReference>
<dbReference type="Proteomes" id="UP000186136">
    <property type="component" value="Unassembled WGS sequence"/>
</dbReference>
<dbReference type="GO" id="GO:0031942">
    <property type="term" value="C:i-AAA complex"/>
    <property type="evidence" value="ECO:0007669"/>
    <property type="project" value="TreeGrafter"/>
</dbReference>
<sequence length="559" mass="63276">MFFRAARLPVRRLPRRSLISTPRRLLSDAKPDDLSKQPALNQFQAESAKEASKLQEPAVKSLIPPSATAPPVFFQSDVPPQPYTPAPAPAPHPTGPQNSQPTESEKVVKQFRTEVYTLSFMVVVALLFTGADLYNLLFAGNTEYVSEETLAHIEKAIEAETNNKIDEAIGYYIDALKQLDSEELEHISPCYTSCSVRIAELFEHEKKFDKALLIYKELSDSYLNAFTHREDFDILDDDSSYDFAILRSLTIAIRYAYLLPAEEVDLARETLMFHIVEAQKRVIEAYPPFLSVLNDINNRNVLDLITADLEKTIAHLPESEQEKIIKQQAKTPIELPLFTTEQTPENKILGLHVKAWPVFTRVLINAKDLYSNLSIEANDLSAAISNLTSNSIIIQRCFDHPSRLTLTLTKLGVALQMTYQTISRDFPKGKEIEIIQDSEPVKVNLSSPELKDFVLNTTVSESKRIFLKVLVLCDTMKKQERIIKANHLGQDIGQWEAMFKPALDKSEMVSAASLGMISYQTGFATDALKYFKRAKVLAFRLNDKDYIDDINEWIKLIEN</sequence>
<dbReference type="PANTHER" id="PTHR28142">
    <property type="entry name" value="MITOCHONDRIAL INNER MEMBRANE I-AAA PROTEASE SUPERCOMPLEX SUBUNIT MGR3-RELATED"/>
    <property type="match status" value="1"/>
</dbReference>
<dbReference type="GO" id="GO:0051787">
    <property type="term" value="F:misfolded protein binding"/>
    <property type="evidence" value="ECO:0007669"/>
    <property type="project" value="TreeGrafter"/>
</dbReference>
<proteinExistence type="predicted"/>
<dbReference type="AlphaFoldDB" id="A0A1Q2YIP6"/>
<keyword evidence="3" id="KW-1185">Reference proteome</keyword>
<evidence type="ECO:0000313" key="3">
    <source>
        <dbReference type="Proteomes" id="UP000186136"/>
    </source>
</evidence>
<feature type="compositionally biased region" description="Pro residues" evidence="1">
    <location>
        <begin position="79"/>
        <end position="94"/>
    </location>
</feature>
<dbReference type="InterPro" id="IPR011990">
    <property type="entry name" value="TPR-like_helical_dom_sf"/>
</dbReference>
<feature type="compositionally biased region" description="Basic and acidic residues" evidence="1">
    <location>
        <begin position="25"/>
        <end position="35"/>
    </location>
</feature>
<dbReference type="SUPFAM" id="SSF48452">
    <property type="entry name" value="TPR-like"/>
    <property type="match status" value="1"/>
</dbReference>
<accession>A0A1Q2YIP6</accession>
<dbReference type="GO" id="GO:0006515">
    <property type="term" value="P:protein quality control for misfolded or incompletely synthesized proteins"/>
    <property type="evidence" value="ECO:0007669"/>
    <property type="project" value="TreeGrafter"/>
</dbReference>
<name>A0A1Q2YIP6_9ASCO</name>
<evidence type="ECO:0000256" key="1">
    <source>
        <dbReference type="SAM" id="MobiDB-lite"/>
    </source>
</evidence>
<dbReference type="OrthoDB" id="10050400at2759"/>
<reference evidence="2 3" key="1">
    <citation type="submission" date="2016-08" db="EMBL/GenBank/DDBJ databases">
        <title>Whole genome shotgun sequence of Pichia membranifaciens KS47-1.</title>
        <authorList>
            <person name="Konishi M."/>
            <person name="Ishida M."/>
            <person name="Arakawa T."/>
            <person name="Kato Y."/>
            <person name="Horiuchi J."/>
        </authorList>
    </citation>
    <scope>NUCLEOTIDE SEQUENCE [LARGE SCALE GENOMIC DNA]</scope>
    <source>
        <strain evidence="2 3">KS47-1</strain>
    </source>
</reference>
<dbReference type="InterPro" id="IPR040201">
    <property type="entry name" value="Mrg3-like"/>
</dbReference>
<protein>
    <submittedName>
        <fullName evidence="2">Uncharacterized protein</fullName>
    </submittedName>
</protein>
<comment type="caution">
    <text evidence="2">The sequence shown here is derived from an EMBL/GenBank/DDBJ whole genome shotgun (WGS) entry which is preliminary data.</text>
</comment>